<keyword evidence="1" id="KW-0812">Transmembrane</keyword>
<keyword evidence="3" id="KW-1185">Reference proteome</keyword>
<evidence type="ECO:0000256" key="1">
    <source>
        <dbReference type="SAM" id="Phobius"/>
    </source>
</evidence>
<sequence length="253" mass="28092">MTARKNNIRAPQILATFCLPTCAAAILLQLGGTRVLTPRWTSLRMASTSFRSCSSTVITSKVCVCVCVCVCLCVYILSAYSSLHPSWSVFLTWQQEQGCVCTGVLVTERRRCSGSRRITKLIDRTGRPWLPEVGNPIHFGRRGKMICKKTTSSSFLCTSSHESQRPRTDSTLCVFERAKFLFATSLSWTCKVQFIRCISCRGKTATTIKVATKGQGSLTHLDVSKPNSAAAYTKCREGQRHIPSLAYLPTRLY</sequence>
<gene>
    <name evidence="2" type="ORF">EJ03DRAFT_168415</name>
</gene>
<feature type="transmembrane region" description="Helical" evidence="1">
    <location>
        <begin position="57"/>
        <end position="77"/>
    </location>
</feature>
<evidence type="ECO:0000313" key="2">
    <source>
        <dbReference type="EMBL" id="KAF2766793.1"/>
    </source>
</evidence>
<dbReference type="Proteomes" id="UP000799436">
    <property type="component" value="Unassembled WGS sequence"/>
</dbReference>
<accession>A0A6G1L1J2</accession>
<proteinExistence type="predicted"/>
<keyword evidence="1" id="KW-1133">Transmembrane helix</keyword>
<dbReference type="EMBL" id="ML995866">
    <property type="protein sequence ID" value="KAF2766793.1"/>
    <property type="molecule type" value="Genomic_DNA"/>
</dbReference>
<keyword evidence="1" id="KW-0472">Membrane</keyword>
<name>A0A6G1L1J2_9PEZI</name>
<organism evidence="2 3">
    <name type="scientific">Teratosphaeria nubilosa</name>
    <dbReference type="NCBI Taxonomy" id="161662"/>
    <lineage>
        <taxon>Eukaryota</taxon>
        <taxon>Fungi</taxon>
        <taxon>Dikarya</taxon>
        <taxon>Ascomycota</taxon>
        <taxon>Pezizomycotina</taxon>
        <taxon>Dothideomycetes</taxon>
        <taxon>Dothideomycetidae</taxon>
        <taxon>Mycosphaerellales</taxon>
        <taxon>Teratosphaeriaceae</taxon>
        <taxon>Teratosphaeria</taxon>
    </lineage>
</organism>
<reference evidence="2" key="1">
    <citation type="journal article" date="2020" name="Stud. Mycol.">
        <title>101 Dothideomycetes genomes: a test case for predicting lifestyles and emergence of pathogens.</title>
        <authorList>
            <person name="Haridas S."/>
            <person name="Albert R."/>
            <person name="Binder M."/>
            <person name="Bloem J."/>
            <person name="Labutti K."/>
            <person name="Salamov A."/>
            <person name="Andreopoulos B."/>
            <person name="Baker S."/>
            <person name="Barry K."/>
            <person name="Bills G."/>
            <person name="Bluhm B."/>
            <person name="Cannon C."/>
            <person name="Castanera R."/>
            <person name="Culley D."/>
            <person name="Daum C."/>
            <person name="Ezra D."/>
            <person name="Gonzalez J."/>
            <person name="Henrissat B."/>
            <person name="Kuo A."/>
            <person name="Liang C."/>
            <person name="Lipzen A."/>
            <person name="Lutzoni F."/>
            <person name="Magnuson J."/>
            <person name="Mondo S."/>
            <person name="Nolan M."/>
            <person name="Ohm R."/>
            <person name="Pangilinan J."/>
            <person name="Park H.-J."/>
            <person name="Ramirez L."/>
            <person name="Alfaro M."/>
            <person name="Sun H."/>
            <person name="Tritt A."/>
            <person name="Yoshinaga Y."/>
            <person name="Zwiers L.-H."/>
            <person name="Turgeon B."/>
            <person name="Goodwin S."/>
            <person name="Spatafora J."/>
            <person name="Crous P."/>
            <person name="Grigoriev I."/>
        </authorList>
    </citation>
    <scope>NUCLEOTIDE SEQUENCE</scope>
    <source>
        <strain evidence="2">CBS 116005</strain>
    </source>
</reference>
<dbReference type="AlphaFoldDB" id="A0A6G1L1J2"/>
<protein>
    <submittedName>
        <fullName evidence="2">Uncharacterized protein</fullName>
    </submittedName>
</protein>
<evidence type="ECO:0000313" key="3">
    <source>
        <dbReference type="Proteomes" id="UP000799436"/>
    </source>
</evidence>